<sequence length="86" mass="9580">MVEKTVEAVGLSCSGQYGVNTRLVKQFRENIRAETDLDETAAGLNKLKIIHPAVFGQLVHLIDPKVKAWQPTKASEDTKMRKIVAF</sequence>
<reference evidence="1 2" key="1">
    <citation type="submission" date="2015-03" db="EMBL/GenBank/DDBJ databases">
        <title>Draft genome of the nematode, Opisthorchis viverrini.</title>
        <authorList>
            <person name="Mitreva M."/>
        </authorList>
    </citation>
    <scope>NUCLEOTIDE SEQUENCE [LARGE SCALE GENOMIC DNA]</scope>
    <source>
        <strain evidence="1">Khon Kaen</strain>
    </source>
</reference>
<dbReference type="SUPFAM" id="SSF47364">
    <property type="entry name" value="Domain of the SRP/SRP receptor G-proteins"/>
    <property type="match status" value="1"/>
</dbReference>
<organism evidence="1 2">
    <name type="scientific">Opisthorchis viverrini</name>
    <name type="common">Southeast Asian liver fluke</name>
    <dbReference type="NCBI Taxonomy" id="6198"/>
    <lineage>
        <taxon>Eukaryota</taxon>
        <taxon>Metazoa</taxon>
        <taxon>Spiralia</taxon>
        <taxon>Lophotrochozoa</taxon>
        <taxon>Platyhelminthes</taxon>
        <taxon>Trematoda</taxon>
        <taxon>Digenea</taxon>
        <taxon>Opisthorchiida</taxon>
        <taxon>Opisthorchiata</taxon>
        <taxon>Opisthorchiidae</taxon>
        <taxon>Opisthorchis</taxon>
    </lineage>
</organism>
<dbReference type="InterPro" id="IPR042101">
    <property type="entry name" value="SRP54_N_sf"/>
</dbReference>
<keyword evidence="2" id="KW-1185">Reference proteome</keyword>
<protein>
    <submittedName>
        <fullName evidence="1">Uncharacterized protein</fullName>
    </submittedName>
</protein>
<dbReference type="Proteomes" id="UP000243686">
    <property type="component" value="Unassembled WGS sequence"/>
</dbReference>
<gene>
    <name evidence="1" type="ORF">X801_00104</name>
</gene>
<dbReference type="InterPro" id="IPR036225">
    <property type="entry name" value="SRP/SRP_N"/>
</dbReference>
<dbReference type="Gene3D" id="1.20.120.140">
    <property type="entry name" value="Signal recognition particle SRP54, nucleotide-binding domain"/>
    <property type="match status" value="1"/>
</dbReference>
<dbReference type="AlphaFoldDB" id="A0A1S8XBA5"/>
<name>A0A1S8XBA5_OPIVI</name>
<evidence type="ECO:0000313" key="1">
    <source>
        <dbReference type="EMBL" id="OON23979.1"/>
    </source>
</evidence>
<dbReference type="EMBL" id="KV891466">
    <property type="protein sequence ID" value="OON23979.1"/>
    <property type="molecule type" value="Genomic_DNA"/>
</dbReference>
<evidence type="ECO:0000313" key="2">
    <source>
        <dbReference type="Proteomes" id="UP000243686"/>
    </source>
</evidence>
<proteinExistence type="predicted"/>
<accession>A0A1S8XBA5</accession>